<feature type="domain" description="YitH/HolE acetyltransferase (GNAT)" evidence="2">
    <location>
        <begin position="219"/>
        <end position="294"/>
    </location>
</feature>
<feature type="domain" description="N-acetyltransferase" evidence="1">
    <location>
        <begin position="100"/>
        <end position="152"/>
    </location>
</feature>
<keyword evidence="3" id="KW-1185">Reference proteome</keyword>
<dbReference type="Pfam" id="PF18014">
    <property type="entry name" value="Acetyltransf_18"/>
    <property type="match status" value="1"/>
</dbReference>
<name>A0A7I4YH65_HAECO</name>
<dbReference type="GO" id="GO:0016747">
    <property type="term" value="F:acyltransferase activity, transferring groups other than amino-acyl groups"/>
    <property type="evidence" value="ECO:0007669"/>
    <property type="project" value="InterPro"/>
</dbReference>
<dbReference type="OrthoDB" id="5861135at2759"/>
<dbReference type="OMA" id="VQEDFRH"/>
<evidence type="ECO:0000259" key="1">
    <source>
        <dbReference type="Pfam" id="PF00583"/>
    </source>
</evidence>
<dbReference type="WBParaSite" id="HCON_00098600-00001">
    <property type="protein sequence ID" value="HCON_00098600-00001"/>
    <property type="gene ID" value="HCON_00098600"/>
</dbReference>
<evidence type="ECO:0000313" key="4">
    <source>
        <dbReference type="WBParaSite" id="HCON_00098600-00001"/>
    </source>
</evidence>
<dbReference type="PANTHER" id="PTHR47237:SF1">
    <property type="entry name" value="SLL0310 PROTEIN"/>
    <property type="match status" value="1"/>
</dbReference>
<evidence type="ECO:0000259" key="2">
    <source>
        <dbReference type="Pfam" id="PF18014"/>
    </source>
</evidence>
<dbReference type="CDD" id="cd04301">
    <property type="entry name" value="NAT_SF"/>
    <property type="match status" value="1"/>
</dbReference>
<dbReference type="InterPro" id="IPR016181">
    <property type="entry name" value="Acyl_CoA_acyltransferase"/>
</dbReference>
<dbReference type="InterPro" id="IPR052729">
    <property type="entry name" value="Acyl/Acetyltrans_Enzymes"/>
</dbReference>
<dbReference type="InterPro" id="IPR000182">
    <property type="entry name" value="GNAT_dom"/>
</dbReference>
<organism evidence="3 4">
    <name type="scientific">Haemonchus contortus</name>
    <name type="common">Barber pole worm</name>
    <dbReference type="NCBI Taxonomy" id="6289"/>
    <lineage>
        <taxon>Eukaryota</taxon>
        <taxon>Metazoa</taxon>
        <taxon>Ecdysozoa</taxon>
        <taxon>Nematoda</taxon>
        <taxon>Chromadorea</taxon>
        <taxon>Rhabditida</taxon>
        <taxon>Rhabditina</taxon>
        <taxon>Rhabditomorpha</taxon>
        <taxon>Strongyloidea</taxon>
        <taxon>Trichostrongylidae</taxon>
        <taxon>Haemonchus</taxon>
    </lineage>
</organism>
<dbReference type="InterPro" id="IPR041496">
    <property type="entry name" value="YitH/HolE_GNAT"/>
</dbReference>
<evidence type="ECO:0000313" key="3">
    <source>
        <dbReference type="Proteomes" id="UP000025227"/>
    </source>
</evidence>
<accession>A0A7I4YH65</accession>
<dbReference type="PANTHER" id="PTHR47237">
    <property type="entry name" value="SLL0310 PROTEIN"/>
    <property type="match status" value="1"/>
</dbReference>
<dbReference type="Gene3D" id="3.40.630.30">
    <property type="match status" value="1"/>
</dbReference>
<dbReference type="Gene3D" id="3.40.630.90">
    <property type="match status" value="1"/>
</dbReference>
<dbReference type="SUPFAM" id="SSF55729">
    <property type="entry name" value="Acyl-CoA N-acyltransferases (Nat)"/>
    <property type="match status" value="1"/>
</dbReference>
<sequence length="373" mass="42606">MDNIRPERIPSPFKEVLKGQKPEIPGHPYEMKVFQSTLPKSAGDPWRGAYSKHGFWYKFHTGGKADFDELVAISTEQDKYMLNYDCFLAWQKAYGTENIRIISAKNLKNEIMGGIVAIKKKDYTQIGTYFVKEEYRHSGIGSKLFKEVTERTGRVAFQAMHHLLPTLSTFGLLKQFGRRFIHVKIDCPNGFPDLIGSLVNCHAILSDEGDPFKWDPVSEFDETVSGEARSSRELSELENVRTGAVYDNEGKCLGYGTLRELAGRDFVKRLLVGPLYAVNDDVAELILRTLLRKYYNPDEDYDFDPDVFAIYRRTVEFILPAHEKLIPVIKKLNGTEGKLTQERMWYQTCSSFAIPKVQMDMVYAVGDLHSTLV</sequence>
<dbReference type="AlphaFoldDB" id="A0A7I4YH65"/>
<reference evidence="4" key="1">
    <citation type="submission" date="2020-12" db="UniProtKB">
        <authorList>
            <consortium name="WormBaseParasite"/>
        </authorList>
    </citation>
    <scope>IDENTIFICATION</scope>
    <source>
        <strain evidence="4">MHco3</strain>
    </source>
</reference>
<proteinExistence type="predicted"/>
<protein>
    <submittedName>
        <fullName evidence="4">N-acetyltransferase domain-containing protein</fullName>
    </submittedName>
</protein>
<dbReference type="Pfam" id="PF00583">
    <property type="entry name" value="Acetyltransf_1"/>
    <property type="match status" value="1"/>
</dbReference>
<dbReference type="Proteomes" id="UP000025227">
    <property type="component" value="Unplaced"/>
</dbReference>